<keyword evidence="10" id="KW-0511">Multifunctional enzyme</keyword>
<dbReference type="CDD" id="cd08972">
    <property type="entry name" value="PF_Nei_N"/>
    <property type="match status" value="1"/>
</dbReference>
<keyword evidence="11" id="KW-0326">Glycosidase</keyword>
<dbReference type="InterPro" id="IPR012319">
    <property type="entry name" value="FPG_cat"/>
</dbReference>
<dbReference type="EMBL" id="ML978134">
    <property type="protein sequence ID" value="KAF2094556.1"/>
    <property type="molecule type" value="Genomic_DNA"/>
</dbReference>
<dbReference type="Proteomes" id="UP000799772">
    <property type="component" value="Unassembled WGS sequence"/>
</dbReference>
<dbReference type="InterPro" id="IPR015886">
    <property type="entry name" value="H2TH_FPG"/>
</dbReference>
<dbReference type="PROSITE" id="PS50005">
    <property type="entry name" value="TPR"/>
    <property type="match status" value="1"/>
</dbReference>
<keyword evidence="16" id="KW-1185">Reference proteome</keyword>
<dbReference type="AlphaFoldDB" id="A0A9P4M1F5"/>
<dbReference type="GO" id="GO:0003684">
    <property type="term" value="F:damaged DNA binding"/>
    <property type="evidence" value="ECO:0007669"/>
    <property type="project" value="InterPro"/>
</dbReference>
<keyword evidence="4" id="KW-0227">DNA damage</keyword>
<dbReference type="Gene3D" id="1.25.40.1010">
    <property type="match status" value="1"/>
</dbReference>
<evidence type="ECO:0000313" key="15">
    <source>
        <dbReference type="EMBL" id="KAF2094556.1"/>
    </source>
</evidence>
<comment type="caution">
    <text evidence="15">The sequence shown here is derived from an EMBL/GenBank/DDBJ whole genome shotgun (WGS) entry which is preliminary data.</text>
</comment>
<dbReference type="FunFam" id="1.25.40.1040:FF:000003">
    <property type="entry name" value="N-terminal acetyltransferase A, auxiliary subunit"/>
    <property type="match status" value="1"/>
</dbReference>
<dbReference type="PROSITE" id="PS51068">
    <property type="entry name" value="FPG_CAT"/>
    <property type="match status" value="1"/>
</dbReference>
<feature type="domain" description="Formamidopyrimidine-DNA glycosylase catalytic" evidence="14">
    <location>
        <begin position="2"/>
        <end position="132"/>
    </location>
</feature>
<dbReference type="InterPro" id="IPR011990">
    <property type="entry name" value="TPR-like_helical_dom_sf"/>
</dbReference>
<dbReference type="GO" id="GO:0031415">
    <property type="term" value="C:NatA complex"/>
    <property type="evidence" value="ECO:0007669"/>
    <property type="project" value="TreeGrafter"/>
</dbReference>
<dbReference type="Gene3D" id="1.25.40.1040">
    <property type="match status" value="1"/>
</dbReference>
<dbReference type="SUPFAM" id="SSF46946">
    <property type="entry name" value="S13-like H2TH domain"/>
    <property type="match status" value="1"/>
</dbReference>
<accession>A0A9P4M1F5</accession>
<keyword evidence="5" id="KW-0378">Hydrolase</keyword>
<feature type="compositionally biased region" description="Basic and acidic residues" evidence="13">
    <location>
        <begin position="1010"/>
        <end position="1029"/>
    </location>
</feature>
<evidence type="ECO:0000256" key="12">
    <source>
        <dbReference type="PROSITE-ProRule" id="PRU00339"/>
    </source>
</evidence>
<keyword evidence="8" id="KW-0234">DNA repair</keyword>
<dbReference type="SMART" id="SM01232">
    <property type="entry name" value="H2TH"/>
    <property type="match status" value="1"/>
</dbReference>
<dbReference type="Pfam" id="PF01149">
    <property type="entry name" value="Fapy_DNA_glyco"/>
    <property type="match status" value="1"/>
</dbReference>
<evidence type="ECO:0000313" key="16">
    <source>
        <dbReference type="Proteomes" id="UP000799772"/>
    </source>
</evidence>
<dbReference type="SUPFAM" id="SSF81624">
    <property type="entry name" value="N-terminal domain of MutM-like DNA repair proteins"/>
    <property type="match status" value="1"/>
</dbReference>
<feature type="region of interest" description="Disordered" evidence="13">
    <location>
        <begin position="1007"/>
        <end position="1052"/>
    </location>
</feature>
<evidence type="ECO:0000256" key="11">
    <source>
        <dbReference type="ARBA" id="ARBA00023295"/>
    </source>
</evidence>
<dbReference type="EC" id="4.2.99.18" evidence="2"/>
<feature type="compositionally biased region" description="Basic residues" evidence="13">
    <location>
        <begin position="309"/>
        <end position="318"/>
    </location>
</feature>
<sequence>MPEIGEVARIVHYLKKHVVGRTIAAVKVQDDPIVYGKVGTSAAEFKSAMTGKKVVGARQQGKYFWLEMSEPPHPLMHLGMTGWIRFSNDDTSWYKAPKNNEEEWPPRFWKFVLEMEGNPECQVAFLDARRLGRIRLVDAKAEEMRNTTPLKENGPDPVVDKDILTVEWLGAKMRKKKANISGVGNWVGDEVLFQARIHPEQYSNTFSDEQVERLHDKLIEVCTIACETLAESDRFPEDWLMKHRWKKGKKDSSTLPTGEKIIHLTVGGRTSAVVPSLQKKTGAVAGDVSASQVNGAVEDEEDDTEKKPKATKTKKGAKREKDEDDVDDTTSGKRTKRGKAKTEDADGELDDTVGTPASKKQKKATAVKDESAKIGTPKGTKGSKAVTPESGRRRSARPLPHKEQNLFRQVVKYYEAKQYKKALKAADQVLKKAPNHADTQAFKALTLNAQGQTEEAFALAKIALKNDTKSHICWHVYGLLYRSVKNLEEAIKAYKFALRLEPESQQIQRDLAFLQIQMRDYQGYIQSRRAMLNARPQVRQNWTGLAVAYHLSGDLQSAENMLKTYEGTLRSPPPRSDIEHSEASLYRNALIAEMDEPERALEHLESIAKNNLDRTAVMEMRADYLLRLDKKEEAEKAYRALIERNNEYRLYYEQLEKALGLTRTDSSCLPQLLELYDSYAKQNERLDAARRIPLDFLEGEQFKTATDSYLRRLLTKGVPSTFANIKALYRDPSKRDTIHQLVESYFADASSNGSADKSQANGDGHSDRFKQFVIYFLAQHYDYYLSRDLSKAMSLIDQAIELDPKSVDFHMTKARIHKHLGDSQKAAEMMNAARQLDERDRYINTKCAKYQLRNHENDSAIQTMSKFTRNETVGGPLGDLHDMQCMWYITEDGDSYLRQGKLALALKRYTAIADIFDTWTEDQFDFHGFSLRKGQVRSYVDMVKWEDHLRDHPFFARAGLSAVKIYIMLHDNPALKKSGGNINLTNGIGAEDLDNLDAAEKKKALKKAKREAERAEKAEQERKEAEARKNAGKKTTGGDGEPKKEDPDPQGLKLIKTEQPLEEAMRFLAPMLEFSPKRVDVQVLGCDVFLRRSKLLLALKCIRAAASIDPEDAGLHEQIVNFRKAVDKSPPTDPKLKAVLDATDDLIPASKDLASFNDAYLKKHAESATQVRAGLNVRHLLDPNSKNQNEKDLIATIGLDGTDLTSALEGLGLLSYWKSDKSARSAYMEKARARWPEATVFKSNA</sequence>
<dbReference type="PANTHER" id="PTHR22767">
    <property type="entry name" value="N-TERMINAL ACETYLTRANSFERASE-RELATED"/>
    <property type="match status" value="1"/>
</dbReference>
<dbReference type="InterPro" id="IPR035937">
    <property type="entry name" value="FPG_N"/>
</dbReference>
<dbReference type="GO" id="GO:0140078">
    <property type="term" value="F:class I DNA-(apurinic or apyrimidinic site) endonuclease activity"/>
    <property type="evidence" value="ECO:0007669"/>
    <property type="project" value="UniProtKB-EC"/>
</dbReference>
<dbReference type="InterPro" id="IPR019734">
    <property type="entry name" value="TPR_rpt"/>
</dbReference>
<evidence type="ECO:0000256" key="13">
    <source>
        <dbReference type="SAM" id="MobiDB-lite"/>
    </source>
</evidence>
<keyword evidence="6 12" id="KW-0802">TPR repeat</keyword>
<reference evidence="15" key="1">
    <citation type="journal article" date="2020" name="Stud. Mycol.">
        <title>101 Dothideomycetes genomes: a test case for predicting lifestyles and emergence of pathogens.</title>
        <authorList>
            <person name="Haridas S."/>
            <person name="Albert R."/>
            <person name="Binder M."/>
            <person name="Bloem J."/>
            <person name="Labutti K."/>
            <person name="Salamov A."/>
            <person name="Andreopoulos B."/>
            <person name="Baker S."/>
            <person name="Barry K."/>
            <person name="Bills G."/>
            <person name="Bluhm B."/>
            <person name="Cannon C."/>
            <person name="Castanera R."/>
            <person name="Culley D."/>
            <person name="Daum C."/>
            <person name="Ezra D."/>
            <person name="Gonzalez J."/>
            <person name="Henrissat B."/>
            <person name="Kuo A."/>
            <person name="Liang C."/>
            <person name="Lipzen A."/>
            <person name="Lutzoni F."/>
            <person name="Magnuson J."/>
            <person name="Mondo S."/>
            <person name="Nolan M."/>
            <person name="Ohm R."/>
            <person name="Pangilinan J."/>
            <person name="Park H.-J."/>
            <person name="Ramirez L."/>
            <person name="Alfaro M."/>
            <person name="Sun H."/>
            <person name="Tritt A."/>
            <person name="Yoshinaga Y."/>
            <person name="Zwiers L.-H."/>
            <person name="Turgeon B."/>
            <person name="Goodwin S."/>
            <person name="Spatafora J."/>
            <person name="Crous P."/>
            <person name="Grigoriev I."/>
        </authorList>
    </citation>
    <scope>NUCLEOTIDE SEQUENCE</scope>
    <source>
        <strain evidence="15">CBS 133067</strain>
    </source>
</reference>
<dbReference type="Gene3D" id="1.10.8.50">
    <property type="match status" value="1"/>
</dbReference>
<dbReference type="GO" id="GO:0006284">
    <property type="term" value="P:base-excision repair"/>
    <property type="evidence" value="ECO:0007669"/>
    <property type="project" value="InterPro"/>
</dbReference>
<evidence type="ECO:0000259" key="14">
    <source>
        <dbReference type="PROSITE" id="PS51068"/>
    </source>
</evidence>
<evidence type="ECO:0000256" key="1">
    <source>
        <dbReference type="ARBA" id="ARBA00009409"/>
    </source>
</evidence>
<keyword evidence="9" id="KW-0456">Lyase</keyword>
<comment type="similarity">
    <text evidence="1">Belongs to the FPG family.</text>
</comment>
<evidence type="ECO:0000256" key="10">
    <source>
        <dbReference type="ARBA" id="ARBA00023268"/>
    </source>
</evidence>
<dbReference type="PANTHER" id="PTHR22767:SF2">
    <property type="entry name" value="N(ALPHA)-ACETYLTRANSFERASE 15_16, ISOFORM A"/>
    <property type="match status" value="1"/>
</dbReference>
<dbReference type="SMART" id="SM00898">
    <property type="entry name" value="Fapy_DNA_glyco"/>
    <property type="match status" value="1"/>
</dbReference>
<dbReference type="Pfam" id="PF12569">
    <property type="entry name" value="NatA_aux_su"/>
    <property type="match status" value="1"/>
</dbReference>
<evidence type="ECO:0000256" key="6">
    <source>
        <dbReference type="ARBA" id="ARBA00022803"/>
    </source>
</evidence>
<dbReference type="FunFam" id="1.10.8.50:FF:000009">
    <property type="entry name" value="Formamidopyrimidine-DNA glycosylase"/>
    <property type="match status" value="1"/>
</dbReference>
<evidence type="ECO:0000256" key="5">
    <source>
        <dbReference type="ARBA" id="ARBA00022801"/>
    </source>
</evidence>
<dbReference type="Pfam" id="PF06831">
    <property type="entry name" value="H2TH"/>
    <property type="match status" value="1"/>
</dbReference>
<feature type="region of interest" description="Disordered" evidence="13">
    <location>
        <begin position="282"/>
        <end position="402"/>
    </location>
</feature>
<dbReference type="GO" id="GO:0008270">
    <property type="term" value="F:zinc ion binding"/>
    <property type="evidence" value="ECO:0007669"/>
    <property type="project" value="InterPro"/>
</dbReference>
<dbReference type="SMART" id="SM00028">
    <property type="entry name" value="TPR"/>
    <property type="match status" value="7"/>
</dbReference>
<protein>
    <recommendedName>
        <fullName evidence="2">DNA-(apurinic or apyrimidinic site) lyase</fullName>
        <ecNumber evidence="2">4.2.99.18</ecNumber>
    </recommendedName>
</protein>
<name>A0A9P4M1F5_9PEZI</name>
<dbReference type="SUPFAM" id="SSF48452">
    <property type="entry name" value="TPR-like"/>
    <property type="match status" value="3"/>
</dbReference>
<dbReference type="OrthoDB" id="10263032at2759"/>
<dbReference type="FunFam" id="1.25.40.1010:FF:000002">
    <property type="entry name" value="N-terminal acetyltransferase catalytic subunit (NAT1)"/>
    <property type="match status" value="1"/>
</dbReference>
<evidence type="ECO:0000256" key="2">
    <source>
        <dbReference type="ARBA" id="ARBA00012720"/>
    </source>
</evidence>
<evidence type="ECO:0000256" key="7">
    <source>
        <dbReference type="ARBA" id="ARBA00023125"/>
    </source>
</evidence>
<feature type="repeat" description="TPR" evidence="12">
    <location>
        <begin position="471"/>
        <end position="504"/>
    </location>
</feature>
<evidence type="ECO:0000256" key="8">
    <source>
        <dbReference type="ARBA" id="ARBA00023204"/>
    </source>
</evidence>
<keyword evidence="3" id="KW-0677">Repeat</keyword>
<dbReference type="GO" id="GO:0019104">
    <property type="term" value="F:DNA N-glycosylase activity"/>
    <property type="evidence" value="ECO:0007669"/>
    <property type="project" value="InterPro"/>
</dbReference>
<gene>
    <name evidence="15" type="ORF">NA57DRAFT_68606</name>
</gene>
<dbReference type="Pfam" id="PF13432">
    <property type="entry name" value="TPR_16"/>
    <property type="match status" value="1"/>
</dbReference>
<evidence type="ECO:0000256" key="3">
    <source>
        <dbReference type="ARBA" id="ARBA00022737"/>
    </source>
</evidence>
<evidence type="ECO:0000256" key="9">
    <source>
        <dbReference type="ARBA" id="ARBA00023239"/>
    </source>
</evidence>
<keyword evidence="7" id="KW-0238">DNA-binding</keyword>
<organism evidence="15 16">
    <name type="scientific">Rhizodiscina lignyota</name>
    <dbReference type="NCBI Taxonomy" id="1504668"/>
    <lineage>
        <taxon>Eukaryota</taxon>
        <taxon>Fungi</taxon>
        <taxon>Dikarya</taxon>
        <taxon>Ascomycota</taxon>
        <taxon>Pezizomycotina</taxon>
        <taxon>Dothideomycetes</taxon>
        <taxon>Pleosporomycetidae</taxon>
        <taxon>Aulographales</taxon>
        <taxon>Rhizodiscinaceae</taxon>
        <taxon>Rhizodiscina</taxon>
    </lineage>
</organism>
<proteinExistence type="inferred from homology"/>
<dbReference type="Gene3D" id="3.20.190.10">
    <property type="entry name" value="MutM-like, N-terminal"/>
    <property type="match status" value="1"/>
</dbReference>
<dbReference type="InterPro" id="IPR021183">
    <property type="entry name" value="NatA_aux_su"/>
</dbReference>
<dbReference type="InterPro" id="IPR010979">
    <property type="entry name" value="Ribosomal_uS13-like_H2TH"/>
</dbReference>
<evidence type="ECO:0000256" key="4">
    <source>
        <dbReference type="ARBA" id="ARBA00022763"/>
    </source>
</evidence>